<accession>A0A9R1CAL8</accession>
<keyword evidence="1" id="KW-1133">Transmembrane helix</keyword>
<dbReference type="GeneID" id="72466957"/>
<evidence type="ECO:0000256" key="1">
    <source>
        <dbReference type="SAM" id="Phobius"/>
    </source>
</evidence>
<proteinExistence type="predicted"/>
<keyword evidence="1" id="KW-0472">Membrane</keyword>
<organism evidence="2 3">
    <name type="scientific">Prevotella lacticifex</name>
    <dbReference type="NCBI Taxonomy" id="2854755"/>
    <lineage>
        <taxon>Bacteria</taxon>
        <taxon>Pseudomonadati</taxon>
        <taxon>Bacteroidota</taxon>
        <taxon>Bacteroidia</taxon>
        <taxon>Bacteroidales</taxon>
        <taxon>Prevotellaceae</taxon>
        <taxon>Prevotella</taxon>
    </lineage>
</organism>
<keyword evidence="1" id="KW-0812">Transmembrane</keyword>
<evidence type="ECO:0000313" key="2">
    <source>
        <dbReference type="EMBL" id="GJG59000.1"/>
    </source>
</evidence>
<dbReference type="EMBL" id="BPUB01000002">
    <property type="protein sequence ID" value="GJG59000.1"/>
    <property type="molecule type" value="Genomic_DNA"/>
</dbReference>
<dbReference type="AlphaFoldDB" id="A0A9R1CAL8"/>
<name>A0A9R1CAL8_9BACT</name>
<comment type="caution">
    <text evidence="2">The sequence shown here is derived from an EMBL/GenBank/DDBJ whole genome shotgun (WGS) entry which is preliminary data.</text>
</comment>
<dbReference type="RefSeq" id="WP_223928987.1">
    <property type="nucleotide sequence ID" value="NZ_BPTU01000001.1"/>
</dbReference>
<evidence type="ECO:0000313" key="3">
    <source>
        <dbReference type="Proteomes" id="UP000825483"/>
    </source>
</evidence>
<gene>
    <name evidence="2" type="ORF">PRLR5076_18510</name>
</gene>
<reference evidence="2" key="1">
    <citation type="journal article" date="2022" name="Int. J. Syst. Evol. Microbiol.">
        <title>Prevotella lacticifex sp. nov., isolated from the rumen of cows.</title>
        <authorList>
            <person name="Shinkai T."/>
            <person name="Ikeyama N."/>
            <person name="Kumagai M."/>
            <person name="Ohmori H."/>
            <person name="Sakamoto M."/>
            <person name="Ohkuma M."/>
            <person name="Mitsumori M."/>
        </authorList>
    </citation>
    <scope>NUCLEOTIDE SEQUENCE</scope>
    <source>
        <strain evidence="2">R5076</strain>
    </source>
</reference>
<protein>
    <submittedName>
        <fullName evidence="2">Uncharacterized protein</fullName>
    </submittedName>
</protein>
<sequence>MGPKYRMMPDKGTAINAVALAAVVVLFVLVIFQGVTLVKMKRYIDDSQRFIEYWRHKTDSLSDENIKLYMKIYELNDSIITLRFEQ</sequence>
<feature type="transmembrane region" description="Helical" evidence="1">
    <location>
        <begin position="12"/>
        <end position="32"/>
    </location>
</feature>
<keyword evidence="3" id="KW-1185">Reference proteome</keyword>
<dbReference type="Proteomes" id="UP000825483">
    <property type="component" value="Unassembled WGS sequence"/>
</dbReference>